<evidence type="ECO:0000313" key="4">
    <source>
        <dbReference type="Proteomes" id="UP000541583"/>
    </source>
</evidence>
<evidence type="ECO:0008006" key="6">
    <source>
        <dbReference type="Google" id="ProtNLM"/>
    </source>
</evidence>
<dbReference type="STRING" id="354630.SAMN05421821_102330"/>
<evidence type="ECO:0000313" key="3">
    <source>
        <dbReference type="EMBL" id="MBB6130046.1"/>
    </source>
</evidence>
<evidence type="ECO:0000313" key="5">
    <source>
        <dbReference type="Proteomes" id="UP000548326"/>
    </source>
</evidence>
<dbReference type="EMBL" id="JACHCB010000002">
    <property type="protein sequence ID" value="MBB6108433.1"/>
    <property type="molecule type" value="Genomic_DNA"/>
</dbReference>
<protein>
    <recommendedName>
        <fullName evidence="6">Lipocalin-like domain-containing protein</fullName>
    </recommendedName>
</protein>
<dbReference type="OrthoDB" id="708590at2"/>
<evidence type="ECO:0000313" key="2">
    <source>
        <dbReference type="EMBL" id="MBB6108433.1"/>
    </source>
</evidence>
<sequence>MKTPIFFILLSATLSFTACTKDKATAPPQKLDGTYTGAFTSSSTDATNATAKVVISGKTYQATLNTAFGVSSKGSYATGNNQIAFTDSTVHTANFDWGLLLNGTYTSTTKGDSLILVKKGAGFNYTYRLKKQ</sequence>
<dbReference type="Proteomes" id="UP000548326">
    <property type="component" value="Unassembled WGS sequence"/>
</dbReference>
<organism evidence="3 5">
    <name type="scientific">Mucilaginibacter lappiensis</name>
    <dbReference type="NCBI Taxonomy" id="354630"/>
    <lineage>
        <taxon>Bacteria</taxon>
        <taxon>Pseudomonadati</taxon>
        <taxon>Bacteroidota</taxon>
        <taxon>Sphingobacteriia</taxon>
        <taxon>Sphingobacteriales</taxon>
        <taxon>Sphingobacteriaceae</taxon>
        <taxon>Mucilaginibacter</taxon>
    </lineage>
</organism>
<comment type="caution">
    <text evidence="3">The sequence shown here is derived from an EMBL/GenBank/DDBJ whole genome shotgun (WGS) entry which is preliminary data.</text>
</comment>
<dbReference type="RefSeq" id="WP_076371267.1">
    <property type="nucleotide sequence ID" value="NZ_FTMG01000002.1"/>
</dbReference>
<feature type="chain" id="PRO_5044563069" description="Lipocalin-like domain-containing protein" evidence="1">
    <location>
        <begin position="21"/>
        <end position="132"/>
    </location>
</feature>
<keyword evidence="1" id="KW-0732">Signal</keyword>
<keyword evidence="4" id="KW-1185">Reference proteome</keyword>
<reference evidence="4 5" key="1">
    <citation type="submission" date="2020-08" db="EMBL/GenBank/DDBJ databases">
        <title>Genomic Encyclopedia of Type Strains, Phase IV (KMG-V): Genome sequencing to study the core and pangenomes of soil and plant-associated prokaryotes.</title>
        <authorList>
            <person name="Whitman W."/>
        </authorList>
    </citation>
    <scope>NUCLEOTIDE SEQUENCE [LARGE SCALE GENOMIC DNA]</scope>
    <source>
        <strain evidence="2 4">ANJLi2</strain>
        <strain evidence="3 5">MP601</strain>
    </source>
</reference>
<proteinExistence type="predicted"/>
<accession>A0A1N6SB34</accession>
<feature type="signal peptide" evidence="1">
    <location>
        <begin position="1"/>
        <end position="20"/>
    </location>
</feature>
<name>A0A1N6SB34_9SPHI</name>
<gene>
    <name evidence="3" type="ORF">HDF22_004183</name>
    <name evidence="2" type="ORF">HDF23_001168</name>
</gene>
<evidence type="ECO:0000256" key="1">
    <source>
        <dbReference type="SAM" id="SignalP"/>
    </source>
</evidence>
<dbReference type="Proteomes" id="UP000541583">
    <property type="component" value="Unassembled WGS sequence"/>
</dbReference>
<dbReference type="PROSITE" id="PS51257">
    <property type="entry name" value="PROKAR_LIPOPROTEIN"/>
    <property type="match status" value="1"/>
</dbReference>
<dbReference type="EMBL" id="JACHCA010000012">
    <property type="protein sequence ID" value="MBB6130046.1"/>
    <property type="molecule type" value="Genomic_DNA"/>
</dbReference>
<dbReference type="AlphaFoldDB" id="A0A1N6SB34"/>